<dbReference type="EMBL" id="BK014969">
    <property type="protein sequence ID" value="DAD84934.1"/>
    <property type="molecule type" value="Genomic_DNA"/>
</dbReference>
<evidence type="ECO:0000256" key="1">
    <source>
        <dbReference type="SAM" id="MobiDB-lite"/>
    </source>
</evidence>
<accession>A0A8S5MRL1</accession>
<feature type="compositionally biased region" description="Basic and acidic residues" evidence="1">
    <location>
        <begin position="150"/>
        <end position="160"/>
    </location>
</feature>
<proteinExistence type="predicted"/>
<sequence length="227" mass="26194">MENLELYNHVREVPKDAQKPIMAGRLKGFTDINPMWRIKCLTEQFGPCGIGWYYKTVDKWTETINDETCAFVMIELYVFYESKWSQPISGTGGSKLATKERSGVYVSDECYKMATTDALSVACKNLGIGADIYWKESKTKYDCSSNSENSSDRKREPIKETEMISSETTMSIKNIIDKYPEAKLLEQIKARFKVNDIKSLTKEKGQKCLKMLIDYDKQHTEKEQQHE</sequence>
<evidence type="ECO:0000313" key="2">
    <source>
        <dbReference type="EMBL" id="DAD84934.1"/>
    </source>
</evidence>
<reference evidence="2" key="1">
    <citation type="journal article" date="2021" name="Proc. Natl. Acad. Sci. U.S.A.">
        <title>A Catalog of Tens of Thousands of Viruses from Human Metagenomes Reveals Hidden Associations with Chronic Diseases.</title>
        <authorList>
            <person name="Tisza M.J."/>
            <person name="Buck C.B."/>
        </authorList>
    </citation>
    <scope>NUCLEOTIDE SEQUENCE</scope>
    <source>
        <strain evidence="2">Ctouo22</strain>
    </source>
</reference>
<protein>
    <submittedName>
        <fullName evidence="2">SsDNA annealing protein-like protein</fullName>
    </submittedName>
</protein>
<name>A0A8S5MRL1_9CAUD</name>
<feature type="region of interest" description="Disordered" evidence="1">
    <location>
        <begin position="141"/>
        <end position="160"/>
    </location>
</feature>
<organism evidence="2">
    <name type="scientific">Siphoviridae sp. ctouo22</name>
    <dbReference type="NCBI Taxonomy" id="2826463"/>
    <lineage>
        <taxon>Viruses</taxon>
        <taxon>Duplodnaviria</taxon>
        <taxon>Heunggongvirae</taxon>
        <taxon>Uroviricota</taxon>
        <taxon>Caudoviricetes</taxon>
    </lineage>
</organism>